<dbReference type="RefSeq" id="WP_091412974.1">
    <property type="nucleotide sequence ID" value="NZ_LT629749.1"/>
</dbReference>
<sequence>MADITEQDPTAARDGSGGAPARKLRLFHFDIKTLGNYGDTLLFEAVRQVFNGFGDGRYFEVTDARPLRDPVGPALVRHINEHADAVVVGGGGLFLRDTNANSRSGWQWNISLNLLRQIEKPLIIFGVGNNRFIDQEDFAPPFVEHLNLVMEKSVFFGLRNTGSVETIRPYLEPSSRDRVEFQPCPTTLSSYLFPDLWRPELPDERRLALQMIVGKRQERAGFSADAIYTDVLEVARRLKGDGWTLESVPHARADLGFAERAAAAGLVDSEVRLFNDPDGLYKGVEHFAGLPFILGTRGHAQMVPFGMGSIPLSLLVHHKTGYFARDIGHPELTVDPRQDGFVDRLHAAVNEAAEHRVALRAELAEARAGFFAQTLDNLASIYQRITGTTVVPSHTPYPPLARGLAARAFLQGVHRDTADGRVRSLTADLAAAREQVPSGLDGPSWLRRRAREAVAAGDLATARTLWRALDAVVDDGTGRAPRPRWDSGALRLVPAPLLEAARDLRRR</sequence>
<dbReference type="Pfam" id="PF04230">
    <property type="entry name" value="PS_pyruv_trans"/>
    <property type="match status" value="1"/>
</dbReference>
<evidence type="ECO:0000259" key="1">
    <source>
        <dbReference type="Pfam" id="PF04230"/>
    </source>
</evidence>
<reference evidence="2 3" key="1">
    <citation type="submission" date="2016-10" db="EMBL/GenBank/DDBJ databases">
        <authorList>
            <person name="de Groot N.N."/>
        </authorList>
    </citation>
    <scope>NUCLEOTIDE SEQUENCE [LARGE SCALE GENOMIC DNA]</scope>
    <source>
        <strain evidence="2 3">DSM 21741</strain>
    </source>
</reference>
<accession>A0A1H1UI00</accession>
<dbReference type="InterPro" id="IPR007345">
    <property type="entry name" value="Polysacch_pyruvyl_Trfase"/>
</dbReference>
<feature type="domain" description="Polysaccharide pyruvyl transferase" evidence="1">
    <location>
        <begin position="36"/>
        <end position="307"/>
    </location>
</feature>
<dbReference type="STRING" id="546871.SAMN04488543_2252"/>
<organism evidence="2 3">
    <name type="scientific">Friedmanniella luteola</name>
    <dbReference type="NCBI Taxonomy" id="546871"/>
    <lineage>
        <taxon>Bacteria</taxon>
        <taxon>Bacillati</taxon>
        <taxon>Actinomycetota</taxon>
        <taxon>Actinomycetes</taxon>
        <taxon>Propionibacteriales</taxon>
        <taxon>Nocardioidaceae</taxon>
        <taxon>Friedmanniella</taxon>
    </lineage>
</organism>
<gene>
    <name evidence="2" type="ORF">SAMN04488543_2252</name>
</gene>
<keyword evidence="2" id="KW-0808">Transferase</keyword>
<proteinExistence type="predicted"/>
<protein>
    <submittedName>
        <fullName evidence="2">Polysaccharide pyruvyl transferase</fullName>
    </submittedName>
</protein>
<dbReference type="GO" id="GO:0016740">
    <property type="term" value="F:transferase activity"/>
    <property type="evidence" value="ECO:0007669"/>
    <property type="project" value="UniProtKB-KW"/>
</dbReference>
<dbReference type="Proteomes" id="UP000199092">
    <property type="component" value="Chromosome I"/>
</dbReference>
<evidence type="ECO:0000313" key="2">
    <source>
        <dbReference type="EMBL" id="SDS71806.1"/>
    </source>
</evidence>
<dbReference type="AlphaFoldDB" id="A0A1H1UI00"/>
<evidence type="ECO:0000313" key="3">
    <source>
        <dbReference type="Proteomes" id="UP000199092"/>
    </source>
</evidence>
<name>A0A1H1UI00_9ACTN</name>
<dbReference type="OrthoDB" id="2082405at2"/>
<keyword evidence="3" id="KW-1185">Reference proteome</keyword>
<dbReference type="EMBL" id="LT629749">
    <property type="protein sequence ID" value="SDS71806.1"/>
    <property type="molecule type" value="Genomic_DNA"/>
</dbReference>